<feature type="domain" description="EAL" evidence="2">
    <location>
        <begin position="421"/>
        <end position="676"/>
    </location>
</feature>
<evidence type="ECO:0000259" key="2">
    <source>
        <dbReference type="PROSITE" id="PS50883"/>
    </source>
</evidence>
<feature type="transmembrane region" description="Helical" evidence="1">
    <location>
        <begin position="115"/>
        <end position="140"/>
    </location>
</feature>
<feature type="transmembrane region" description="Helical" evidence="1">
    <location>
        <begin position="85"/>
        <end position="108"/>
    </location>
</feature>
<comment type="caution">
    <text evidence="5">The sequence shown here is derived from an EMBL/GenBank/DDBJ whole genome shotgun (WGS) entry which is preliminary data.</text>
</comment>
<dbReference type="PANTHER" id="PTHR33121:SF71">
    <property type="entry name" value="OXYGEN SENSOR PROTEIN DOSP"/>
    <property type="match status" value="1"/>
</dbReference>
<dbReference type="PANTHER" id="PTHR33121">
    <property type="entry name" value="CYCLIC DI-GMP PHOSPHODIESTERASE PDEF"/>
    <property type="match status" value="1"/>
</dbReference>
<dbReference type="SMART" id="SM00052">
    <property type="entry name" value="EAL"/>
    <property type="match status" value="1"/>
</dbReference>
<dbReference type="InterPro" id="IPR035919">
    <property type="entry name" value="EAL_sf"/>
</dbReference>
<dbReference type="InterPro" id="IPR050706">
    <property type="entry name" value="Cyclic-di-GMP_PDE-like"/>
</dbReference>
<dbReference type="InterPro" id="IPR043128">
    <property type="entry name" value="Rev_trsase/Diguanyl_cyclase"/>
</dbReference>
<dbReference type="Pfam" id="PF03707">
    <property type="entry name" value="MHYT"/>
    <property type="match status" value="3"/>
</dbReference>
<evidence type="ECO:0000256" key="1">
    <source>
        <dbReference type="PROSITE-ProRule" id="PRU00244"/>
    </source>
</evidence>
<dbReference type="SMART" id="SM00267">
    <property type="entry name" value="GGDEF"/>
    <property type="match status" value="1"/>
</dbReference>
<dbReference type="CDD" id="cd01948">
    <property type="entry name" value="EAL"/>
    <property type="match status" value="1"/>
</dbReference>
<feature type="domain" description="MHYT" evidence="4">
    <location>
        <begin position="17"/>
        <end position="209"/>
    </location>
</feature>
<dbReference type="InterPro" id="IPR000160">
    <property type="entry name" value="GGDEF_dom"/>
</dbReference>
<dbReference type="PROSITE" id="PS50887">
    <property type="entry name" value="GGDEF"/>
    <property type="match status" value="1"/>
</dbReference>
<dbReference type="GO" id="GO:0016020">
    <property type="term" value="C:membrane"/>
    <property type="evidence" value="ECO:0007669"/>
    <property type="project" value="UniProtKB-UniRule"/>
</dbReference>
<dbReference type="SUPFAM" id="SSF141868">
    <property type="entry name" value="EAL domain-like"/>
    <property type="match status" value="1"/>
</dbReference>
<dbReference type="AlphaFoldDB" id="A0A0A3ILV8"/>
<keyword evidence="6" id="KW-1185">Reference proteome</keyword>
<accession>A0A0A3ILV8</accession>
<feature type="transmembrane region" description="Helical" evidence="1">
    <location>
        <begin position="181"/>
        <end position="205"/>
    </location>
</feature>
<dbReference type="Proteomes" id="UP000030437">
    <property type="component" value="Unassembled WGS sequence"/>
</dbReference>
<dbReference type="SUPFAM" id="SSF55073">
    <property type="entry name" value="Nucleotide cyclase"/>
    <property type="match status" value="1"/>
</dbReference>
<keyword evidence="1" id="KW-0812">Transmembrane</keyword>
<dbReference type="STRING" id="1220589.CD32_12840"/>
<reference evidence="5 6" key="1">
    <citation type="submission" date="2014-02" db="EMBL/GenBank/DDBJ databases">
        <title>Draft genome sequence of Lysinibacillus odysseyi NBRC 100172.</title>
        <authorList>
            <person name="Zhang F."/>
            <person name="Wang G."/>
            <person name="Zhang L."/>
        </authorList>
    </citation>
    <scope>NUCLEOTIDE SEQUENCE [LARGE SCALE GENOMIC DNA]</scope>
    <source>
        <strain evidence="5 6">NBRC 100172</strain>
    </source>
</reference>
<dbReference type="EMBL" id="JPVP01000056">
    <property type="protein sequence ID" value="KGR84465.1"/>
    <property type="molecule type" value="Genomic_DNA"/>
</dbReference>
<dbReference type="eggNOG" id="COG2200">
    <property type="taxonomic scope" value="Bacteria"/>
</dbReference>
<organism evidence="5 6">
    <name type="scientific">Lysinibacillus odysseyi 34hs-1 = NBRC 100172</name>
    <dbReference type="NCBI Taxonomy" id="1220589"/>
    <lineage>
        <taxon>Bacteria</taxon>
        <taxon>Bacillati</taxon>
        <taxon>Bacillota</taxon>
        <taxon>Bacilli</taxon>
        <taxon>Bacillales</taxon>
        <taxon>Bacillaceae</taxon>
        <taxon>Lysinibacillus</taxon>
    </lineage>
</organism>
<dbReference type="OrthoDB" id="9759607at2"/>
<sequence length="680" mass="76522">MFNLPASLDVHLIKGEYSMPLVVLSFLIAFAASYTALFINRRIRENGFFHKNVWLTLASLAMGLGIWSMHFIGMSALMLPIHMEYRISTTIFSIVPAIIASYLALYFANRKNTSIYTYITAGVFMGLGISLMHYIGMAAMKMDAEYVYKPSIFIFSIVIAMVASFASLYIFSIISKLMDRIIVKILTSVLMATAITSMHYTGMVAVQFYTIDEITAGHEQHAMDVLWVIVFVTVSTISLFLLAALTSRLDKYVDFRLRNFDALTKLPNQKQFTDDQKKEGEGYAVAIIHLPHLERYIGAYGYSVADELVKSISERIESTLPESVKLYRTEANRFTIVNTQRDQTKQLIDVLDQICSVVKQPISVEEQAIAVEMVCSLSKSDDPCYIGEHFANAMAVLQSPSTVYNHAVIEYDPSIHTFNFERQLVTDIQHAMDNDDLYLVYQPKIDPGNGELVGVEALIRWNHQVYGMVSPGVFIPVLEESQKIYDVTDWIIGKVCDQIALWNTANISFGQVSINIPGIYVTSPRLTSTLNENLEMHGIHPTQLELEITETSVIHDMDNAITALEKFREKGLSVALDDFGTGLSSLSYLKRIPISTIKIDKSFVDGVPASEKEAELLKAIIILGYSLKLHVVIEGVETESQMEFLESLEKQPIVQGYFFGKPMKAEELEEWIGKKVIENY</sequence>
<dbReference type="Gene3D" id="3.30.70.270">
    <property type="match status" value="1"/>
</dbReference>
<dbReference type="InterPro" id="IPR005330">
    <property type="entry name" value="MHYT_dom"/>
</dbReference>
<dbReference type="eggNOG" id="COG3300">
    <property type="taxonomic scope" value="Bacteria"/>
</dbReference>
<dbReference type="PROSITE" id="PS50883">
    <property type="entry name" value="EAL"/>
    <property type="match status" value="1"/>
</dbReference>
<dbReference type="Gene3D" id="3.20.20.450">
    <property type="entry name" value="EAL domain"/>
    <property type="match status" value="1"/>
</dbReference>
<feature type="transmembrane region" description="Helical" evidence="1">
    <location>
        <begin position="52"/>
        <end position="73"/>
    </location>
</feature>
<evidence type="ECO:0000313" key="6">
    <source>
        <dbReference type="Proteomes" id="UP000030437"/>
    </source>
</evidence>
<feature type="domain" description="GGDEF" evidence="3">
    <location>
        <begin position="281"/>
        <end position="413"/>
    </location>
</feature>
<gene>
    <name evidence="5" type="ORF">CD32_12840</name>
</gene>
<name>A0A0A3ILV8_9BACI</name>
<feature type="transmembrane region" description="Helical" evidence="1">
    <location>
        <begin position="20"/>
        <end position="40"/>
    </location>
</feature>
<protein>
    <submittedName>
        <fullName evidence="5">Oxygen sensor protein DosP</fullName>
    </submittedName>
</protein>
<evidence type="ECO:0000313" key="5">
    <source>
        <dbReference type="EMBL" id="KGR84465.1"/>
    </source>
</evidence>
<keyword evidence="1" id="KW-1133">Transmembrane helix</keyword>
<dbReference type="InterPro" id="IPR029787">
    <property type="entry name" value="Nucleotide_cyclase"/>
</dbReference>
<evidence type="ECO:0000259" key="4">
    <source>
        <dbReference type="PROSITE" id="PS50924"/>
    </source>
</evidence>
<dbReference type="PROSITE" id="PS50924">
    <property type="entry name" value="MHYT"/>
    <property type="match status" value="1"/>
</dbReference>
<dbReference type="Pfam" id="PF00563">
    <property type="entry name" value="EAL"/>
    <property type="match status" value="1"/>
</dbReference>
<proteinExistence type="predicted"/>
<dbReference type="InterPro" id="IPR001633">
    <property type="entry name" value="EAL_dom"/>
</dbReference>
<dbReference type="GO" id="GO:0071111">
    <property type="term" value="F:cyclic-guanylate-specific phosphodiesterase activity"/>
    <property type="evidence" value="ECO:0007669"/>
    <property type="project" value="InterPro"/>
</dbReference>
<feature type="transmembrane region" description="Helical" evidence="1">
    <location>
        <begin position="225"/>
        <end position="246"/>
    </location>
</feature>
<dbReference type="Pfam" id="PF00990">
    <property type="entry name" value="GGDEF"/>
    <property type="match status" value="1"/>
</dbReference>
<keyword evidence="1" id="KW-0472">Membrane</keyword>
<evidence type="ECO:0000259" key="3">
    <source>
        <dbReference type="PROSITE" id="PS50887"/>
    </source>
</evidence>
<feature type="transmembrane region" description="Helical" evidence="1">
    <location>
        <begin position="152"/>
        <end position="174"/>
    </location>
</feature>